<sequence length="445" mass="47825">MPPAPEPSSRLSGNESSRLSRRPAVVPRASPSGPLTIFCGAHEPITLENILESDYDEHRPGMVQILPETLSFALPSVYKEARTTRSTGCGALVHGAVSLPRWSQSRTVNPVRFWYGEEENVADTVVPLDKMYFPQRLWEILDLRGNGTAVCGGNPLGAVQTHCSTHSFCGSTALPKGGTYIFAPSAVTPRPSLLLLVPDSNAPASASSDNEVEPAPPTTSFSPAPPPPATLVWSDFAQSTANGSDEFDTGLFRGDTDINFERDFAQWFNDPDDVGMSIGDQNMPSTTPTSIRFSSSTPSSGMGTSPSSRRRPRARARYPMTFAPPNDDPHRSWNACQHRPPLHPLHCPRGPSPARPIATLRYPGSVERHLGGGRGSVQPAGPSEHRDDHGAYIPPVIAGSATRDDGADAQAQARQNDYALSRDEPQSSAPRSPIISVIFIRPGLA</sequence>
<protein>
    <submittedName>
        <fullName evidence="2">Uncharacterized protein</fullName>
    </submittedName>
</protein>
<feature type="compositionally biased region" description="Low complexity" evidence="1">
    <location>
        <begin position="198"/>
        <end position="209"/>
    </location>
</feature>
<keyword evidence="3" id="KW-1185">Reference proteome</keyword>
<dbReference type="EMBL" id="JARJCW010000145">
    <property type="protein sequence ID" value="KAJ7190656.1"/>
    <property type="molecule type" value="Genomic_DNA"/>
</dbReference>
<organism evidence="2 3">
    <name type="scientific">Mycena pura</name>
    <dbReference type="NCBI Taxonomy" id="153505"/>
    <lineage>
        <taxon>Eukaryota</taxon>
        <taxon>Fungi</taxon>
        <taxon>Dikarya</taxon>
        <taxon>Basidiomycota</taxon>
        <taxon>Agaricomycotina</taxon>
        <taxon>Agaricomycetes</taxon>
        <taxon>Agaricomycetidae</taxon>
        <taxon>Agaricales</taxon>
        <taxon>Marasmiineae</taxon>
        <taxon>Mycenaceae</taxon>
        <taxon>Mycena</taxon>
    </lineage>
</organism>
<feature type="compositionally biased region" description="Low complexity" evidence="1">
    <location>
        <begin position="284"/>
        <end position="307"/>
    </location>
</feature>
<feature type="region of interest" description="Disordered" evidence="1">
    <location>
        <begin position="1"/>
        <end position="29"/>
    </location>
</feature>
<dbReference type="Proteomes" id="UP001219525">
    <property type="component" value="Unassembled WGS sequence"/>
</dbReference>
<evidence type="ECO:0000256" key="1">
    <source>
        <dbReference type="SAM" id="MobiDB-lite"/>
    </source>
</evidence>
<feature type="region of interest" description="Disordered" evidence="1">
    <location>
        <begin position="284"/>
        <end position="314"/>
    </location>
</feature>
<feature type="compositionally biased region" description="Low complexity" evidence="1">
    <location>
        <begin position="408"/>
        <end position="419"/>
    </location>
</feature>
<reference evidence="2" key="1">
    <citation type="submission" date="2023-03" db="EMBL/GenBank/DDBJ databases">
        <title>Massive genome expansion in bonnet fungi (Mycena s.s.) driven by repeated elements and novel gene families across ecological guilds.</title>
        <authorList>
            <consortium name="Lawrence Berkeley National Laboratory"/>
            <person name="Harder C.B."/>
            <person name="Miyauchi S."/>
            <person name="Viragh M."/>
            <person name="Kuo A."/>
            <person name="Thoen E."/>
            <person name="Andreopoulos B."/>
            <person name="Lu D."/>
            <person name="Skrede I."/>
            <person name="Drula E."/>
            <person name="Henrissat B."/>
            <person name="Morin E."/>
            <person name="Kohler A."/>
            <person name="Barry K."/>
            <person name="LaButti K."/>
            <person name="Morin E."/>
            <person name="Salamov A."/>
            <person name="Lipzen A."/>
            <person name="Mereny Z."/>
            <person name="Hegedus B."/>
            <person name="Baldrian P."/>
            <person name="Stursova M."/>
            <person name="Weitz H."/>
            <person name="Taylor A."/>
            <person name="Grigoriev I.V."/>
            <person name="Nagy L.G."/>
            <person name="Martin F."/>
            <person name="Kauserud H."/>
        </authorList>
    </citation>
    <scope>NUCLEOTIDE SEQUENCE</scope>
    <source>
        <strain evidence="2">9144</strain>
    </source>
</reference>
<feature type="region of interest" description="Disordered" evidence="1">
    <location>
        <begin position="370"/>
        <end position="389"/>
    </location>
</feature>
<dbReference type="AlphaFoldDB" id="A0AAD6UMS3"/>
<name>A0AAD6UMS3_9AGAR</name>
<comment type="caution">
    <text evidence="2">The sequence shown here is derived from an EMBL/GenBank/DDBJ whole genome shotgun (WGS) entry which is preliminary data.</text>
</comment>
<feature type="region of interest" description="Disordered" evidence="1">
    <location>
        <begin position="396"/>
        <end position="431"/>
    </location>
</feature>
<proteinExistence type="predicted"/>
<accession>A0AAD6UMS3</accession>
<evidence type="ECO:0000313" key="2">
    <source>
        <dbReference type="EMBL" id="KAJ7190656.1"/>
    </source>
</evidence>
<feature type="region of interest" description="Disordered" evidence="1">
    <location>
        <begin position="198"/>
        <end position="227"/>
    </location>
</feature>
<gene>
    <name evidence="2" type="ORF">GGX14DRAFT_603853</name>
</gene>
<evidence type="ECO:0000313" key="3">
    <source>
        <dbReference type="Proteomes" id="UP001219525"/>
    </source>
</evidence>